<comment type="caution">
    <text evidence="1">The sequence shown here is derived from an EMBL/GenBank/DDBJ whole genome shotgun (WGS) entry which is preliminary data.</text>
</comment>
<proteinExistence type="predicted"/>
<evidence type="ECO:0000313" key="1">
    <source>
        <dbReference type="EMBL" id="MEO3939544.1"/>
    </source>
</evidence>
<evidence type="ECO:0000313" key="2">
    <source>
        <dbReference type="Proteomes" id="UP001448614"/>
    </source>
</evidence>
<sequence length="513" mass="55292">MATYTGRPRDARVPLNSGLETIVVTDPMQLLVSSRTETTRGSLVFNLQATSGACYFHRLVIVVPTGERDQDLTATPQAINTLVGDSLGNKYTVTSDLADHAHARFTIAPVGGAVLFSASSTARRVLAVTLAMIELNTEPGRVLINYDLHTSSKAGGVVSAYNEVVDVHKTDNSFFFRDFHPEKAMIGNGGRVKLMWEASQHNTQLYLQQNDLKEQPVFGSSHTIDGVKNHAAFKLRAETTIAGETVNHYQTCTVLVDAPDITAKDLTVKGLTRLDQDLRVHGATVVQSLVAQNATTERMLTSNGGLTVVTGQDVDLGGRLIVNQGIHVFGKTELQDLTVTGDVALKKGVVMQGRVSIFGDPWTQSIKDSHALILSTDSFLRLADDAEEPASLVVIGPIPGRNIYVSPRETVPLVAGRYTVMLFGAQIVSVKIIPLGESAQAARSTRTVVEPGVLNSSPEWDPYGRYAKGAQVRHQSKVYEAVHDIQGSGDQNWINSLANWKPIPSGSSATGTT</sequence>
<accession>A0ABV0GLZ7</accession>
<dbReference type="EMBL" id="JBBMFV010000001">
    <property type="protein sequence ID" value="MEO3939544.1"/>
    <property type="molecule type" value="Genomic_DNA"/>
</dbReference>
<gene>
    <name evidence="1" type="ORF">V3C41_00500</name>
</gene>
<protein>
    <recommendedName>
        <fullName evidence="3">Chitin-binding type-3 domain-containing protein</fullName>
    </recommendedName>
</protein>
<dbReference type="Proteomes" id="UP001448614">
    <property type="component" value="Unassembled WGS sequence"/>
</dbReference>
<reference evidence="1 2" key="1">
    <citation type="journal article" date="2024" name="Appl. Microbiol. Biotechnol.">
        <title>Biosynthetic gene clusters with biotechnological applications in novel Antarctic isolates from Actinomycetota.</title>
        <authorList>
            <person name="Bruna P."/>
            <person name="Nunez-Montero K."/>
            <person name="Contreras M.J."/>
            <person name="Leal K."/>
            <person name="Garcia M."/>
            <person name="Abanto M."/>
            <person name="Barrientos L."/>
        </authorList>
    </citation>
    <scope>NUCLEOTIDE SEQUENCE [LARGE SCALE GENOMIC DNA]</scope>
    <source>
        <strain evidence="1 2">Se16.17</strain>
    </source>
</reference>
<dbReference type="RefSeq" id="WP_347781531.1">
    <property type="nucleotide sequence ID" value="NZ_JBBMFV010000001.1"/>
</dbReference>
<dbReference type="Gene3D" id="2.10.10.20">
    <property type="entry name" value="Carbohydrate-binding module superfamily 5/12"/>
    <property type="match status" value="1"/>
</dbReference>
<organism evidence="1 2">
    <name type="scientific">Paenarthrobacter nicotinovorans</name>
    <name type="common">Arthrobacter nicotinovorans</name>
    <dbReference type="NCBI Taxonomy" id="29320"/>
    <lineage>
        <taxon>Bacteria</taxon>
        <taxon>Bacillati</taxon>
        <taxon>Actinomycetota</taxon>
        <taxon>Actinomycetes</taxon>
        <taxon>Micrococcales</taxon>
        <taxon>Micrococcaceae</taxon>
        <taxon>Paenarthrobacter</taxon>
    </lineage>
</organism>
<name>A0ABV0GLZ7_PAENI</name>
<keyword evidence="2" id="KW-1185">Reference proteome</keyword>
<evidence type="ECO:0008006" key="3">
    <source>
        <dbReference type="Google" id="ProtNLM"/>
    </source>
</evidence>